<dbReference type="SMART" id="SM01411">
    <property type="entry name" value="Ephrin_rec_like"/>
    <property type="match status" value="2"/>
</dbReference>
<dbReference type="InterPro" id="IPR018097">
    <property type="entry name" value="EGF_Ca-bd_CS"/>
</dbReference>
<evidence type="ECO:0000256" key="1">
    <source>
        <dbReference type="ARBA" id="ARBA00004613"/>
    </source>
</evidence>
<evidence type="ECO:0000256" key="7">
    <source>
        <dbReference type="ARBA" id="ARBA00023157"/>
    </source>
</evidence>
<dbReference type="InterPro" id="IPR052071">
    <property type="entry name" value="SCUB_EGF-like_domain"/>
</dbReference>
<dbReference type="Pfam" id="PF12662">
    <property type="entry name" value="cEGF"/>
    <property type="match status" value="1"/>
</dbReference>
<dbReference type="SUPFAM" id="SSF49854">
    <property type="entry name" value="Spermadhesin, CUB domain"/>
    <property type="match status" value="1"/>
</dbReference>
<dbReference type="PROSITE" id="PS01180">
    <property type="entry name" value="CUB"/>
    <property type="match status" value="1"/>
</dbReference>
<dbReference type="SMART" id="SM00042">
    <property type="entry name" value="CUB"/>
    <property type="match status" value="1"/>
</dbReference>
<dbReference type="Gene3D" id="2.10.50.10">
    <property type="entry name" value="Tumor Necrosis Factor Receptor, subunit A, domain 2"/>
    <property type="match status" value="2"/>
</dbReference>
<dbReference type="InterPro" id="IPR011641">
    <property type="entry name" value="Tyr-kin_ephrin_A/B_rcpt-like"/>
</dbReference>
<dbReference type="SMART" id="SM00181">
    <property type="entry name" value="EGF"/>
    <property type="match status" value="9"/>
</dbReference>
<dbReference type="PANTHER" id="PTHR24046:SF3">
    <property type="entry name" value="SIGNAL PEPTIDE, CUB AND EGF-LIKE DOMAIN-CONTAINING PROTEIN 2"/>
    <property type="match status" value="1"/>
</dbReference>
<dbReference type="InterPro" id="IPR035914">
    <property type="entry name" value="Sperma_CUB_dom_sf"/>
</dbReference>
<keyword evidence="2" id="KW-0964">Secreted</keyword>
<dbReference type="InterPro" id="IPR009030">
    <property type="entry name" value="Growth_fac_rcpt_cys_sf"/>
</dbReference>
<keyword evidence="8" id="KW-0325">Glycoprotein</keyword>
<dbReference type="CDD" id="cd00041">
    <property type="entry name" value="CUB"/>
    <property type="match status" value="1"/>
</dbReference>
<evidence type="ECO:0000256" key="8">
    <source>
        <dbReference type="ARBA" id="ARBA00023180"/>
    </source>
</evidence>
<accession>A0ABQ8MK60</accession>
<dbReference type="InterPro" id="IPR024731">
    <property type="entry name" value="NELL2-like_EGF"/>
</dbReference>
<protein>
    <submittedName>
        <fullName evidence="13">Signal peptide, CUB and EGF-like domain-containing protein 2</fullName>
    </submittedName>
</protein>
<evidence type="ECO:0000256" key="6">
    <source>
        <dbReference type="ARBA" id="ARBA00022837"/>
    </source>
</evidence>
<dbReference type="SUPFAM" id="SSF57184">
    <property type="entry name" value="Growth factor receptor domain"/>
    <property type="match status" value="3"/>
</dbReference>
<evidence type="ECO:0000256" key="4">
    <source>
        <dbReference type="ARBA" id="ARBA00022729"/>
    </source>
</evidence>
<dbReference type="Pfam" id="PF14670">
    <property type="entry name" value="FXa_inhibition"/>
    <property type="match status" value="5"/>
</dbReference>
<dbReference type="Proteomes" id="UP000830375">
    <property type="component" value="Unassembled WGS sequence"/>
</dbReference>
<reference evidence="13 14" key="1">
    <citation type="submission" date="2022-01" db="EMBL/GenBank/DDBJ databases">
        <title>A high-quality chromosome-level genome assembly of rohu carp, Labeo rohita.</title>
        <authorList>
            <person name="Arick M.A. II"/>
            <person name="Hsu C.-Y."/>
            <person name="Magbanua Z."/>
            <person name="Pechanova O."/>
            <person name="Grover C."/>
            <person name="Miller E."/>
            <person name="Thrash A."/>
            <person name="Ezzel L."/>
            <person name="Alam S."/>
            <person name="Benzie J."/>
            <person name="Hamilton M."/>
            <person name="Karsi A."/>
            <person name="Lawrence M.L."/>
            <person name="Peterson D.G."/>
        </authorList>
    </citation>
    <scope>NUCLEOTIDE SEQUENCE [LARGE SCALE GENOMIC DNA]</scope>
    <source>
        <strain evidence="14">BAU-BD-2019</strain>
        <tissue evidence="13">Blood</tissue>
    </source>
</reference>
<sequence length="1009" mass="112290">MGAVWTAWLLCLFLLLLNTRQSAALPHNTDSDQCADGSDACHIDAICQNTPTSYKCTCKTGFKGDGKHCEDIDECDLEYNGGCVHECNNIPGNYRCTCLDGFHLAHDGHNCLDVDECVFNNSGCQHVCVNTMGSYECRCKEGFFLSDNQHTCIHRSVEGLSCMNKEHGCAHICKETPKGGVACECRPGFELAKNQRGCICTCEWHFRPTVKLRNTTGRLTDVMLFVFCCIVTCNHGNGGCQHLCEDTEQGPICRCHVRYTLHADGRTCVGKAASLLLKLLSQRTFPASVYDDLLAKRDETAPTTPDHNATSLAEVDKRVKRRLLMETCAVNNGGCDSTCKDTSTGVRCSCPVGFTLQPDGKSCKDIDECELHNGGCDHYCRNTIGSFECNCRKGFKLLTDERSCQDIDECFFERTCDHTCVNSPGSFQCVCNKGYTLYGLAHCGDINECSLNNGGCEHTCENTMGSFECHCHAGYKLHWNKKDCIEAEDSPLVPPPARPTLNCSKQGGGELCYLTCQSQVHISSGSGIKTIATFKSGQGKCNLKRSQENLAQSFKTALSDKRATENVQFSFVSLHCASSSRQQRSRHGRKAGEEEGSSITAQFELDVNLEEVTEGCDLACVRRRSEKRLRKTIRTLRKSINREQFHLHFAGSEYELAKKLVRPADPPDHCGTGQVLLDKKSSRINISEGLYSLRQIKAAQDNVTVAPHVKCSVGTYYDGEQGRCFLCPPGTYQDEEGQVSCHVCPGPEGRGIPRTAGARNISECGGQCRPGRFSHDGFVPCLPCPQGTYQPEVGRTSCFPCGGSLTTKYDGSVSFQDYRHCGGELGEFTGYIESPNYPGNYPANIECTWTITPPPKRRILVVVPEIYLPIEDECGDYLVMRKSSLPNSVTTYETCQTYERPIAFTSRSKKLWIQFRSNEGNSGKGFQVPYVTYDEDYQELIEDIVRDGRLYASENHQEILKDKKLMKALFDVLAHPQNFFNYTAQESREMFPKSFIRFLRSKVLRFLRP</sequence>
<dbReference type="InterPro" id="IPR000859">
    <property type="entry name" value="CUB_dom"/>
</dbReference>
<name>A0ABQ8MK60_LABRO</name>
<dbReference type="Pfam" id="PF12947">
    <property type="entry name" value="EGF_3"/>
    <property type="match status" value="1"/>
</dbReference>
<feature type="domain" description="EGF-like" evidence="12">
    <location>
        <begin position="113"/>
        <end position="149"/>
    </location>
</feature>
<feature type="domain" description="EGF-like" evidence="12">
    <location>
        <begin position="406"/>
        <end position="444"/>
    </location>
</feature>
<keyword evidence="5" id="KW-0677">Repeat</keyword>
<dbReference type="InterPro" id="IPR000152">
    <property type="entry name" value="EGF-type_Asp/Asn_hydroxyl_site"/>
</dbReference>
<gene>
    <name evidence="13" type="ORF">H4Q32_001636</name>
</gene>
<feature type="domain" description="EGF-like" evidence="12">
    <location>
        <begin position="445"/>
        <end position="485"/>
    </location>
</feature>
<dbReference type="InterPro" id="IPR001881">
    <property type="entry name" value="EGF-like_Ca-bd_dom"/>
</dbReference>
<keyword evidence="7 9" id="KW-1015">Disulfide bond</keyword>
<dbReference type="EMBL" id="JACTAM010000007">
    <property type="protein sequence ID" value="KAI2662712.1"/>
    <property type="molecule type" value="Genomic_DNA"/>
</dbReference>
<dbReference type="Gene3D" id="2.60.120.290">
    <property type="entry name" value="Spermadhesin, CUB domain"/>
    <property type="match status" value="1"/>
</dbReference>
<dbReference type="Gene3D" id="2.10.25.10">
    <property type="entry name" value="Laminin"/>
    <property type="match status" value="9"/>
</dbReference>
<dbReference type="InterPro" id="IPR026823">
    <property type="entry name" value="cEGF"/>
</dbReference>
<evidence type="ECO:0000256" key="3">
    <source>
        <dbReference type="ARBA" id="ARBA00022536"/>
    </source>
</evidence>
<evidence type="ECO:0000259" key="12">
    <source>
        <dbReference type="PROSITE" id="PS50026"/>
    </source>
</evidence>
<feature type="domain" description="EGF-like" evidence="12">
    <location>
        <begin position="365"/>
        <end position="405"/>
    </location>
</feature>
<keyword evidence="3 9" id="KW-0245">EGF-like domain</keyword>
<dbReference type="SUPFAM" id="SSF57196">
    <property type="entry name" value="EGF/Laminin"/>
    <property type="match status" value="3"/>
</dbReference>
<dbReference type="InterPro" id="IPR000742">
    <property type="entry name" value="EGF"/>
</dbReference>
<dbReference type="SMART" id="SM00179">
    <property type="entry name" value="EGF_CA"/>
    <property type="match status" value="7"/>
</dbReference>
<feature type="domain" description="EGF-like" evidence="12">
    <location>
        <begin position="30"/>
        <end position="70"/>
    </location>
</feature>
<dbReference type="PROSITE" id="PS50026">
    <property type="entry name" value="EGF_3"/>
    <property type="match status" value="5"/>
</dbReference>
<comment type="caution">
    <text evidence="9">Lacks conserved residue(s) required for the propagation of feature annotation.</text>
</comment>
<evidence type="ECO:0000256" key="9">
    <source>
        <dbReference type="PROSITE-ProRule" id="PRU00076"/>
    </source>
</evidence>
<keyword evidence="4 10" id="KW-0732">Signal</keyword>
<dbReference type="PANTHER" id="PTHR24046">
    <property type="entry name" value="SIGNAL PEPTIDE, CUB AND EGF-LIKE DOMAIN-CONTAINING"/>
    <property type="match status" value="1"/>
</dbReference>
<evidence type="ECO:0000313" key="13">
    <source>
        <dbReference type="EMBL" id="KAI2662712.1"/>
    </source>
</evidence>
<organism evidence="13 14">
    <name type="scientific">Labeo rohita</name>
    <name type="common">Indian major carp</name>
    <name type="synonym">Cyprinus rohita</name>
    <dbReference type="NCBI Taxonomy" id="84645"/>
    <lineage>
        <taxon>Eukaryota</taxon>
        <taxon>Metazoa</taxon>
        <taxon>Chordata</taxon>
        <taxon>Craniata</taxon>
        <taxon>Vertebrata</taxon>
        <taxon>Euteleostomi</taxon>
        <taxon>Actinopterygii</taxon>
        <taxon>Neopterygii</taxon>
        <taxon>Teleostei</taxon>
        <taxon>Ostariophysi</taxon>
        <taxon>Cypriniformes</taxon>
        <taxon>Cyprinidae</taxon>
        <taxon>Labeoninae</taxon>
        <taxon>Labeonini</taxon>
        <taxon>Labeo</taxon>
    </lineage>
</organism>
<proteinExistence type="predicted"/>
<feature type="chain" id="PRO_5047443691" evidence="10">
    <location>
        <begin position="25"/>
        <end position="1009"/>
    </location>
</feature>
<dbReference type="Pfam" id="PF07645">
    <property type="entry name" value="EGF_CA"/>
    <property type="match status" value="1"/>
</dbReference>
<evidence type="ECO:0000313" key="14">
    <source>
        <dbReference type="Proteomes" id="UP000830375"/>
    </source>
</evidence>
<feature type="disulfide bond" evidence="9">
    <location>
        <begin position="410"/>
        <end position="420"/>
    </location>
</feature>
<keyword evidence="14" id="KW-1185">Reference proteome</keyword>
<evidence type="ECO:0000259" key="11">
    <source>
        <dbReference type="PROSITE" id="PS01180"/>
    </source>
</evidence>
<dbReference type="Pfam" id="PF00431">
    <property type="entry name" value="CUB"/>
    <property type="match status" value="1"/>
</dbReference>
<dbReference type="Pfam" id="PF07699">
    <property type="entry name" value="Ephrin_rec_like"/>
    <property type="match status" value="2"/>
</dbReference>
<dbReference type="InterPro" id="IPR049883">
    <property type="entry name" value="NOTCH1_EGF-like"/>
</dbReference>
<keyword evidence="6" id="KW-0106">Calcium</keyword>
<evidence type="ECO:0000256" key="10">
    <source>
        <dbReference type="SAM" id="SignalP"/>
    </source>
</evidence>
<evidence type="ECO:0000256" key="2">
    <source>
        <dbReference type="ARBA" id="ARBA00022525"/>
    </source>
</evidence>
<dbReference type="CDD" id="cd00054">
    <property type="entry name" value="EGF_CA"/>
    <property type="match status" value="4"/>
</dbReference>
<comment type="caution">
    <text evidence="13">The sequence shown here is derived from an EMBL/GenBank/DDBJ whole genome shotgun (WGS) entry which is preliminary data.</text>
</comment>
<dbReference type="PROSITE" id="PS01186">
    <property type="entry name" value="EGF_2"/>
    <property type="match status" value="5"/>
</dbReference>
<feature type="domain" description="CUB" evidence="11">
    <location>
        <begin position="821"/>
        <end position="933"/>
    </location>
</feature>
<comment type="subcellular location">
    <subcellularLocation>
        <location evidence="1">Secreted</location>
    </subcellularLocation>
</comment>
<evidence type="ECO:0000256" key="5">
    <source>
        <dbReference type="ARBA" id="ARBA00022737"/>
    </source>
</evidence>
<feature type="signal peptide" evidence="10">
    <location>
        <begin position="1"/>
        <end position="24"/>
    </location>
</feature>
<dbReference type="PROSITE" id="PS01187">
    <property type="entry name" value="EGF_CA"/>
    <property type="match status" value="3"/>
</dbReference>
<dbReference type="PROSITE" id="PS00010">
    <property type="entry name" value="ASX_HYDROXYL"/>
    <property type="match status" value="6"/>
</dbReference>